<evidence type="ECO:0000259" key="7">
    <source>
        <dbReference type="Pfam" id="PF13860"/>
    </source>
</evidence>
<dbReference type="EMBL" id="QFVT01000006">
    <property type="protein sequence ID" value="PYC47381.1"/>
    <property type="molecule type" value="Genomic_DNA"/>
</dbReference>
<evidence type="ECO:0000256" key="1">
    <source>
        <dbReference type="ARBA" id="ARBA00010577"/>
    </source>
</evidence>
<feature type="region of interest" description="Disordered" evidence="6">
    <location>
        <begin position="26"/>
        <end position="71"/>
    </location>
</feature>
<evidence type="ECO:0000256" key="6">
    <source>
        <dbReference type="SAM" id="MobiDB-lite"/>
    </source>
</evidence>
<keyword evidence="9" id="KW-1185">Reference proteome</keyword>
<evidence type="ECO:0000313" key="8">
    <source>
        <dbReference type="EMBL" id="PYC47381.1"/>
    </source>
</evidence>
<keyword evidence="8" id="KW-0282">Flagellum</keyword>
<evidence type="ECO:0000256" key="2">
    <source>
        <dbReference type="ARBA" id="ARBA00016013"/>
    </source>
</evidence>
<dbReference type="RefSeq" id="WP_110796165.1">
    <property type="nucleotide sequence ID" value="NZ_KZ826485.1"/>
</dbReference>
<dbReference type="Proteomes" id="UP000248012">
    <property type="component" value="Unassembled WGS sequence"/>
</dbReference>
<dbReference type="InterPro" id="IPR025965">
    <property type="entry name" value="FlgD/Vpr_Ig-like"/>
</dbReference>
<organism evidence="8 9">
    <name type="scientific">Litorivita pollutaquae</name>
    <dbReference type="NCBI Taxonomy" id="2200892"/>
    <lineage>
        <taxon>Bacteria</taxon>
        <taxon>Pseudomonadati</taxon>
        <taxon>Pseudomonadota</taxon>
        <taxon>Alphaproteobacteria</taxon>
        <taxon>Rhodobacterales</taxon>
        <taxon>Paracoccaceae</taxon>
        <taxon>Litorivita</taxon>
    </lineage>
</organism>
<evidence type="ECO:0000256" key="4">
    <source>
        <dbReference type="ARBA" id="ARBA00024746"/>
    </source>
</evidence>
<proteinExistence type="inferred from homology"/>
<accession>A0A2V4ML44</accession>
<evidence type="ECO:0000256" key="5">
    <source>
        <dbReference type="RuleBase" id="RU362076"/>
    </source>
</evidence>
<keyword evidence="3 5" id="KW-1005">Bacterial flagellum biogenesis</keyword>
<keyword evidence="8" id="KW-0969">Cilium</keyword>
<dbReference type="NCBIfam" id="NF009453">
    <property type="entry name" value="PRK12813.1"/>
    <property type="match status" value="1"/>
</dbReference>
<dbReference type="AlphaFoldDB" id="A0A2V4ML44"/>
<dbReference type="InterPro" id="IPR005648">
    <property type="entry name" value="FlgD"/>
</dbReference>
<comment type="function">
    <text evidence="4 5">Required for flagellar hook formation. May act as a scaffolding protein.</text>
</comment>
<name>A0A2V4ML44_9RHOB</name>
<dbReference type="Pfam" id="PF03963">
    <property type="entry name" value="FlgD"/>
    <property type="match status" value="1"/>
</dbReference>
<protein>
    <recommendedName>
        <fullName evidence="2 5">Basal-body rod modification protein FlgD</fullName>
    </recommendedName>
</protein>
<comment type="similarity">
    <text evidence="1 5">Belongs to the FlgD family.</text>
</comment>
<keyword evidence="8" id="KW-0966">Cell projection</keyword>
<evidence type="ECO:0000313" key="9">
    <source>
        <dbReference type="Proteomes" id="UP000248012"/>
    </source>
</evidence>
<gene>
    <name evidence="8" type="primary">flgD</name>
    <name evidence="8" type="ORF">DI396_10465</name>
</gene>
<dbReference type="Pfam" id="PF13860">
    <property type="entry name" value="FlgD_ig"/>
    <property type="match status" value="1"/>
</dbReference>
<comment type="caution">
    <text evidence="8">The sequence shown here is derived from an EMBL/GenBank/DDBJ whole genome shotgun (WGS) entry which is preliminary data.</text>
</comment>
<feature type="domain" description="FlgD/Vpr Ig-like" evidence="7">
    <location>
        <begin position="153"/>
        <end position="219"/>
    </location>
</feature>
<dbReference type="OrthoDB" id="9785233at2"/>
<dbReference type="GO" id="GO:0044781">
    <property type="term" value="P:bacterial-type flagellum organization"/>
    <property type="evidence" value="ECO:0007669"/>
    <property type="project" value="UniProtKB-UniRule"/>
</dbReference>
<evidence type="ECO:0000256" key="3">
    <source>
        <dbReference type="ARBA" id="ARBA00022795"/>
    </source>
</evidence>
<reference evidence="8 9" key="1">
    <citation type="submission" date="2018-05" db="EMBL/GenBank/DDBJ databases">
        <title>Oceanovita maritima gen. nov., sp. nov., a marine bacterium in the family Rhodobacteraceae isolated from surface seawater of Lundu port Xiamen, China.</title>
        <authorList>
            <person name="Hetharua B.H."/>
            <person name="Min D."/>
            <person name="Liao H."/>
            <person name="Tian Y."/>
        </authorList>
    </citation>
    <scope>NUCLEOTIDE SEQUENCE [LARGE SCALE GENOMIC DNA]</scope>
    <source>
        <strain evidence="8 9">FSX-11</strain>
    </source>
</reference>
<sequence length="268" mass="28009">MTTVTQSIPPAFTGLKTSADLARAAKAATPQEATTPAVATTTKTAIPASESTTTTTDSTSTSTSETTAATPTLSSDFNTFLQMLTVQMKNQDPLNPIDSSDYAVQLATFSSVEQQVVTNDLLEGLGAQMGAMGMAQLAGWVGMDARSSSAGYFDGSPISLSPSPERLADQTTLVVRDASNTIVQRIDVPVSADTIEWAGVGEDGLPFAAGVYRFELESYANDELLGASTVDTYTRITEARNDNGTTMLLLEGGTQIAAAQITALRQAD</sequence>